<dbReference type="Gene3D" id="1.10.357.10">
    <property type="entry name" value="Tetracycline Repressor, domain 2"/>
    <property type="match status" value="1"/>
</dbReference>
<evidence type="ECO:0000256" key="1">
    <source>
        <dbReference type="ARBA" id="ARBA00022491"/>
    </source>
</evidence>
<protein>
    <recommendedName>
        <fullName evidence="4">HTH tetR-type domain-containing protein</fullName>
    </recommendedName>
</protein>
<dbReference type="InterPro" id="IPR050624">
    <property type="entry name" value="HTH-type_Tx_Regulator"/>
</dbReference>
<dbReference type="OrthoDB" id="9812484at2"/>
<dbReference type="GO" id="GO:0003677">
    <property type="term" value="F:DNA binding"/>
    <property type="evidence" value="ECO:0007669"/>
    <property type="project" value="UniProtKB-UniRule"/>
</dbReference>
<dbReference type="PRINTS" id="PR00455">
    <property type="entry name" value="HTHTETR"/>
</dbReference>
<dbReference type="InterPro" id="IPR001647">
    <property type="entry name" value="HTH_TetR"/>
</dbReference>
<evidence type="ECO:0000256" key="3">
    <source>
        <dbReference type="PROSITE-ProRule" id="PRU00335"/>
    </source>
</evidence>
<keyword evidence="1" id="KW-0678">Repressor</keyword>
<accession>A0A150LYR8</accession>
<dbReference type="STRING" id="301148.B4135_2472"/>
<dbReference type="SUPFAM" id="SSF46689">
    <property type="entry name" value="Homeodomain-like"/>
    <property type="match status" value="1"/>
</dbReference>
<dbReference type="PATRIC" id="fig|301148.3.peg.4006"/>
<feature type="domain" description="HTH tetR-type" evidence="4">
    <location>
        <begin position="7"/>
        <end position="67"/>
    </location>
</feature>
<reference evidence="5 6" key="1">
    <citation type="submission" date="2016-01" db="EMBL/GenBank/DDBJ databases">
        <title>Draft Genome Sequences of Seven Thermophilic Sporeformers Isolated from Foods.</title>
        <authorList>
            <person name="Berendsen E.M."/>
            <person name="Wells-Bennik M.H."/>
            <person name="Krawcyk A.O."/>
            <person name="De Jong A."/>
            <person name="Holsappel S."/>
            <person name="Eijlander R.T."/>
            <person name="Kuipers O.P."/>
        </authorList>
    </citation>
    <scope>NUCLEOTIDE SEQUENCE [LARGE SCALE GENOMIC DNA]</scope>
    <source>
        <strain evidence="5 6">B4135</strain>
    </source>
</reference>
<dbReference type="SUPFAM" id="SSF48498">
    <property type="entry name" value="Tetracyclin repressor-like, C-terminal domain"/>
    <property type="match status" value="1"/>
</dbReference>
<feature type="DNA-binding region" description="H-T-H motif" evidence="3">
    <location>
        <begin position="30"/>
        <end position="49"/>
    </location>
</feature>
<gene>
    <name evidence="5" type="ORF">B4135_2472</name>
</gene>
<dbReference type="InterPro" id="IPR009057">
    <property type="entry name" value="Homeodomain-like_sf"/>
</dbReference>
<dbReference type="Gene3D" id="1.10.10.60">
    <property type="entry name" value="Homeodomain-like"/>
    <property type="match status" value="1"/>
</dbReference>
<proteinExistence type="predicted"/>
<evidence type="ECO:0000313" key="6">
    <source>
        <dbReference type="Proteomes" id="UP000075683"/>
    </source>
</evidence>
<dbReference type="AlphaFoldDB" id="A0A150LYR8"/>
<evidence type="ECO:0000256" key="2">
    <source>
        <dbReference type="ARBA" id="ARBA00023125"/>
    </source>
</evidence>
<dbReference type="InterPro" id="IPR036271">
    <property type="entry name" value="Tet_transcr_reg_TetR-rel_C_sf"/>
</dbReference>
<dbReference type="PANTHER" id="PTHR43479">
    <property type="entry name" value="ACREF/ENVCD OPERON REPRESSOR-RELATED"/>
    <property type="match status" value="1"/>
</dbReference>
<comment type="caution">
    <text evidence="5">The sequence shown here is derived from an EMBL/GenBank/DDBJ whole genome shotgun (WGS) entry which is preliminary data.</text>
</comment>
<dbReference type="RefSeq" id="WP_061569150.1">
    <property type="nucleotide sequence ID" value="NZ_LQYT01000056.1"/>
</dbReference>
<organism evidence="5 6">
    <name type="scientific">Caldibacillus debilis</name>
    <dbReference type="NCBI Taxonomy" id="301148"/>
    <lineage>
        <taxon>Bacteria</taxon>
        <taxon>Bacillati</taxon>
        <taxon>Bacillota</taxon>
        <taxon>Bacilli</taxon>
        <taxon>Bacillales</taxon>
        <taxon>Bacillaceae</taxon>
        <taxon>Caldibacillus</taxon>
    </lineage>
</organism>
<dbReference type="PROSITE" id="PS50977">
    <property type="entry name" value="HTH_TETR_2"/>
    <property type="match status" value="1"/>
</dbReference>
<evidence type="ECO:0000259" key="4">
    <source>
        <dbReference type="PROSITE" id="PS50977"/>
    </source>
</evidence>
<dbReference type="Pfam" id="PF00440">
    <property type="entry name" value="TetR_N"/>
    <property type="match status" value="1"/>
</dbReference>
<dbReference type="EMBL" id="LQYT01000056">
    <property type="protein sequence ID" value="KYD17450.1"/>
    <property type="molecule type" value="Genomic_DNA"/>
</dbReference>
<dbReference type="PANTHER" id="PTHR43479:SF8">
    <property type="entry name" value="TRANSCRIPTIONAL REGULATOR, TETR FAMILY"/>
    <property type="match status" value="1"/>
</dbReference>
<dbReference type="Proteomes" id="UP000075683">
    <property type="component" value="Unassembled WGS sequence"/>
</dbReference>
<name>A0A150LYR8_9BACI</name>
<evidence type="ECO:0000313" key="5">
    <source>
        <dbReference type="EMBL" id="KYD17450.1"/>
    </source>
</evidence>
<keyword evidence="2 3" id="KW-0238">DNA-binding</keyword>
<sequence>MAAGKGEESKKKLLKAAEKLFAEKGFQSTKVSEIVAHAGLTQAAFYLYFASKEEILQHLLSEFEQQLGNFGDAGKKAGDFYPDRVQPFVKDQFVQLFSFLGKNPSLTKIALHHGKHGDRIREKIVAQIAGNMKENQNKGIVKKEIDPQIASEAIVAVTERLIDRYLWNGEKTKEELGAQAAQIFLHGILNES</sequence>